<feature type="region of interest" description="Disordered" evidence="1">
    <location>
        <begin position="183"/>
        <end position="212"/>
    </location>
</feature>
<name>A0A6A6JJS5_WESOR</name>
<protein>
    <submittedName>
        <fullName evidence="2">Uncharacterized protein</fullName>
    </submittedName>
</protein>
<accession>A0A6A6JJS5</accession>
<evidence type="ECO:0000313" key="3">
    <source>
        <dbReference type="Proteomes" id="UP000800097"/>
    </source>
</evidence>
<feature type="region of interest" description="Disordered" evidence="1">
    <location>
        <begin position="1"/>
        <end position="42"/>
    </location>
</feature>
<keyword evidence="3" id="KW-1185">Reference proteome</keyword>
<proteinExistence type="predicted"/>
<organism evidence="2 3">
    <name type="scientific">Westerdykella ornata</name>
    <dbReference type="NCBI Taxonomy" id="318751"/>
    <lineage>
        <taxon>Eukaryota</taxon>
        <taxon>Fungi</taxon>
        <taxon>Dikarya</taxon>
        <taxon>Ascomycota</taxon>
        <taxon>Pezizomycotina</taxon>
        <taxon>Dothideomycetes</taxon>
        <taxon>Pleosporomycetidae</taxon>
        <taxon>Pleosporales</taxon>
        <taxon>Sporormiaceae</taxon>
        <taxon>Westerdykella</taxon>
    </lineage>
</organism>
<dbReference type="EMBL" id="ML986492">
    <property type="protein sequence ID" value="KAF2276900.1"/>
    <property type="molecule type" value="Genomic_DNA"/>
</dbReference>
<feature type="compositionally biased region" description="Basic and acidic residues" evidence="1">
    <location>
        <begin position="199"/>
        <end position="212"/>
    </location>
</feature>
<dbReference type="Proteomes" id="UP000800097">
    <property type="component" value="Unassembled WGS sequence"/>
</dbReference>
<dbReference type="RefSeq" id="XP_033654439.1">
    <property type="nucleotide sequence ID" value="XM_033800891.1"/>
</dbReference>
<sequence length="224" mass="25541">MPPLVLPIRRKRAASPLFTKPEPSIQQQRRRRKRNQETIDFDKLELVEPARPADHQHNLPDTDDSLLDDDADLFVAPTKDEIHERQAHLAARRAAKAQKMARREAALAAAAAERTRRSQKILKDTLPSVRQRVRNKKLQSVLSGSGNRPRIGNANVALMATRRTPGNRAGRLMRNDLVGIMNSVENGAEMEPTEEEREREEARIEVRGQEEERDFLSKVLREAE</sequence>
<dbReference type="AlphaFoldDB" id="A0A6A6JJS5"/>
<evidence type="ECO:0000256" key="1">
    <source>
        <dbReference type="SAM" id="MobiDB-lite"/>
    </source>
</evidence>
<dbReference type="GeneID" id="54554066"/>
<gene>
    <name evidence="2" type="ORF">EI97DRAFT_458223</name>
</gene>
<reference evidence="2" key="1">
    <citation type="journal article" date="2020" name="Stud. Mycol.">
        <title>101 Dothideomycetes genomes: a test case for predicting lifestyles and emergence of pathogens.</title>
        <authorList>
            <person name="Haridas S."/>
            <person name="Albert R."/>
            <person name="Binder M."/>
            <person name="Bloem J."/>
            <person name="Labutti K."/>
            <person name="Salamov A."/>
            <person name="Andreopoulos B."/>
            <person name="Baker S."/>
            <person name="Barry K."/>
            <person name="Bills G."/>
            <person name="Bluhm B."/>
            <person name="Cannon C."/>
            <person name="Castanera R."/>
            <person name="Culley D."/>
            <person name="Daum C."/>
            <person name="Ezra D."/>
            <person name="Gonzalez J."/>
            <person name="Henrissat B."/>
            <person name="Kuo A."/>
            <person name="Liang C."/>
            <person name="Lipzen A."/>
            <person name="Lutzoni F."/>
            <person name="Magnuson J."/>
            <person name="Mondo S."/>
            <person name="Nolan M."/>
            <person name="Ohm R."/>
            <person name="Pangilinan J."/>
            <person name="Park H.-J."/>
            <person name="Ramirez L."/>
            <person name="Alfaro M."/>
            <person name="Sun H."/>
            <person name="Tritt A."/>
            <person name="Yoshinaga Y."/>
            <person name="Zwiers L.-H."/>
            <person name="Turgeon B."/>
            <person name="Goodwin S."/>
            <person name="Spatafora J."/>
            <person name="Crous P."/>
            <person name="Grigoriev I."/>
        </authorList>
    </citation>
    <scope>NUCLEOTIDE SEQUENCE</scope>
    <source>
        <strain evidence="2">CBS 379.55</strain>
    </source>
</reference>
<evidence type="ECO:0000313" key="2">
    <source>
        <dbReference type="EMBL" id="KAF2276900.1"/>
    </source>
</evidence>